<organism evidence="2 3">
    <name type="scientific">Portunus trituberculatus</name>
    <name type="common">Swimming crab</name>
    <name type="synonym">Neptunus trituberculatus</name>
    <dbReference type="NCBI Taxonomy" id="210409"/>
    <lineage>
        <taxon>Eukaryota</taxon>
        <taxon>Metazoa</taxon>
        <taxon>Ecdysozoa</taxon>
        <taxon>Arthropoda</taxon>
        <taxon>Crustacea</taxon>
        <taxon>Multicrustacea</taxon>
        <taxon>Malacostraca</taxon>
        <taxon>Eumalacostraca</taxon>
        <taxon>Eucarida</taxon>
        <taxon>Decapoda</taxon>
        <taxon>Pleocyemata</taxon>
        <taxon>Brachyura</taxon>
        <taxon>Eubrachyura</taxon>
        <taxon>Portunoidea</taxon>
        <taxon>Portunidae</taxon>
        <taxon>Portuninae</taxon>
        <taxon>Portunus</taxon>
    </lineage>
</organism>
<dbReference type="EMBL" id="VSRR010009736">
    <property type="protein sequence ID" value="MPC50785.1"/>
    <property type="molecule type" value="Genomic_DNA"/>
</dbReference>
<proteinExistence type="predicted"/>
<protein>
    <submittedName>
        <fullName evidence="2">Uncharacterized protein</fullName>
    </submittedName>
</protein>
<evidence type="ECO:0000313" key="2">
    <source>
        <dbReference type="EMBL" id="MPC50785.1"/>
    </source>
</evidence>
<evidence type="ECO:0000313" key="3">
    <source>
        <dbReference type="Proteomes" id="UP000324222"/>
    </source>
</evidence>
<name>A0A5B7FZQ0_PORTR</name>
<comment type="caution">
    <text evidence="2">The sequence shown here is derived from an EMBL/GenBank/DDBJ whole genome shotgun (WGS) entry which is preliminary data.</text>
</comment>
<dbReference type="AlphaFoldDB" id="A0A5B7FZQ0"/>
<dbReference type="Proteomes" id="UP000324222">
    <property type="component" value="Unassembled WGS sequence"/>
</dbReference>
<feature type="compositionally biased region" description="Polar residues" evidence="1">
    <location>
        <begin position="35"/>
        <end position="45"/>
    </location>
</feature>
<feature type="region of interest" description="Disordered" evidence="1">
    <location>
        <begin position="34"/>
        <end position="56"/>
    </location>
</feature>
<evidence type="ECO:0000256" key="1">
    <source>
        <dbReference type="SAM" id="MobiDB-lite"/>
    </source>
</evidence>
<accession>A0A5B7FZQ0</accession>
<reference evidence="2 3" key="1">
    <citation type="submission" date="2019-05" db="EMBL/GenBank/DDBJ databases">
        <title>Another draft genome of Portunus trituberculatus and its Hox gene families provides insights of decapod evolution.</title>
        <authorList>
            <person name="Jeong J.-H."/>
            <person name="Song I."/>
            <person name="Kim S."/>
            <person name="Choi T."/>
            <person name="Kim D."/>
            <person name="Ryu S."/>
            <person name="Kim W."/>
        </authorList>
    </citation>
    <scope>NUCLEOTIDE SEQUENCE [LARGE SCALE GENOMIC DNA]</scope>
    <source>
        <tissue evidence="2">Muscle</tissue>
    </source>
</reference>
<gene>
    <name evidence="2" type="ORF">E2C01_044619</name>
</gene>
<sequence length="73" mass="8123">MPLFRSKTRGAAGKGGAIGYVDGMKGYFSRPVIRNQANTKQSNGCTRGRVEKQREKGRDERCLRECLFNSVPS</sequence>
<keyword evidence="3" id="KW-1185">Reference proteome</keyword>